<protein>
    <submittedName>
        <fullName evidence="1">Uncharacterized protein</fullName>
    </submittedName>
</protein>
<reference evidence="1 2" key="1">
    <citation type="submission" date="2015-05" db="EMBL/GenBank/DDBJ databases">
        <title>Whole genome sequence of Bacillus thuringiensis serovar tolworthi Pasteur Institute Standard strain.</title>
        <authorList>
            <person name="Kanda K."/>
            <person name="Nakashima K."/>
            <person name="Nagano Y."/>
        </authorList>
    </citation>
    <scope>NUCLEOTIDE SEQUENCE [LARGE SCALE GENOMIC DNA]</scope>
    <source>
        <strain evidence="1 2">Pasteur Institute Standard strain</strain>
    </source>
</reference>
<sequence>MNKEKLESVSVTEVMEFESQLLDVMKAAHEGDEKALEIISKMKQAIVSF</sequence>
<dbReference type="Proteomes" id="UP000055316">
    <property type="component" value="Chromosome"/>
</dbReference>
<name>A0A9W4ETQ5_BACTO</name>
<gene>
    <name evidence="1" type="ORF">KNN_02088</name>
</gene>
<dbReference type="AlphaFoldDB" id="A0A9W4ETQ5"/>
<organism evidence="1 2">
    <name type="scientific">Bacillus thuringiensis subsp. tolworthi</name>
    <dbReference type="NCBI Taxonomy" id="1442"/>
    <lineage>
        <taxon>Bacteria</taxon>
        <taxon>Bacillati</taxon>
        <taxon>Bacillota</taxon>
        <taxon>Bacilli</taxon>
        <taxon>Bacillales</taxon>
        <taxon>Bacillaceae</taxon>
        <taxon>Bacillus</taxon>
        <taxon>Bacillus cereus group</taxon>
    </lineage>
</organism>
<evidence type="ECO:0000313" key="2">
    <source>
        <dbReference type="Proteomes" id="UP000055316"/>
    </source>
</evidence>
<accession>A0A9W4ETQ5</accession>
<proteinExistence type="predicted"/>
<dbReference type="EMBL" id="AP014864">
    <property type="protein sequence ID" value="BAR82934.1"/>
    <property type="molecule type" value="Genomic_DNA"/>
</dbReference>
<dbReference type="RefSeq" id="WP_171840945.1">
    <property type="nucleotide sequence ID" value="NZ_AP014864.1"/>
</dbReference>
<evidence type="ECO:0000313" key="1">
    <source>
        <dbReference type="EMBL" id="BAR82934.1"/>
    </source>
</evidence>